<keyword evidence="3" id="KW-0597">Phosphoprotein</keyword>
<dbReference type="Pfam" id="PF13374">
    <property type="entry name" value="TPR_10"/>
    <property type="match status" value="1"/>
</dbReference>
<dbReference type="SMART" id="SM00387">
    <property type="entry name" value="HATPase_c"/>
    <property type="match status" value="1"/>
</dbReference>
<dbReference type="Gene3D" id="1.25.40.10">
    <property type="entry name" value="Tetratricopeptide repeat domain"/>
    <property type="match status" value="2"/>
</dbReference>
<evidence type="ECO:0000256" key="2">
    <source>
        <dbReference type="ARBA" id="ARBA00012438"/>
    </source>
</evidence>
<evidence type="ECO:0000256" key="4">
    <source>
        <dbReference type="ARBA" id="ARBA00022679"/>
    </source>
</evidence>
<dbReference type="InterPro" id="IPR005467">
    <property type="entry name" value="His_kinase_dom"/>
</dbReference>
<name>A0ABU7IQN9_9FLAO</name>
<comment type="caution">
    <text evidence="12">The sequence shown here is derived from an EMBL/GenBank/DDBJ whole genome shotgun (WGS) entry which is preliminary data.</text>
</comment>
<dbReference type="InterPro" id="IPR011990">
    <property type="entry name" value="TPR-like_helical_dom_sf"/>
</dbReference>
<accession>A0ABU7IQN9</accession>
<reference evidence="12 13" key="1">
    <citation type="submission" date="2024-01" db="EMBL/GenBank/DDBJ databases">
        <title>Maribacter spp. originated from different algae showed divergent polysaccharides utilization ability.</title>
        <authorList>
            <person name="Wang H."/>
            <person name="Wu Y."/>
        </authorList>
    </citation>
    <scope>NUCLEOTIDE SEQUENCE [LARGE SCALE GENOMIC DNA]</scope>
    <source>
        <strain evidence="12 13">PR1</strain>
    </source>
</reference>
<dbReference type="InterPro" id="IPR019734">
    <property type="entry name" value="TPR_rpt"/>
</dbReference>
<dbReference type="RefSeq" id="WP_272650107.1">
    <property type="nucleotide sequence ID" value="NZ_JAZDDG010000002.1"/>
</dbReference>
<evidence type="ECO:0000256" key="5">
    <source>
        <dbReference type="ARBA" id="ARBA00022741"/>
    </source>
</evidence>
<dbReference type="InterPro" id="IPR011712">
    <property type="entry name" value="Sig_transdc_His_kin_sub3_dim/P"/>
</dbReference>
<protein>
    <recommendedName>
        <fullName evidence="2">histidine kinase</fullName>
        <ecNumber evidence="2">2.7.13.3</ecNumber>
    </recommendedName>
</protein>
<evidence type="ECO:0000256" key="9">
    <source>
        <dbReference type="SAM" id="Coils"/>
    </source>
</evidence>
<dbReference type="EC" id="2.7.13.3" evidence="2"/>
<dbReference type="Pfam" id="PF02518">
    <property type="entry name" value="HATPase_c"/>
    <property type="match status" value="1"/>
</dbReference>
<feature type="transmembrane region" description="Helical" evidence="10">
    <location>
        <begin position="401"/>
        <end position="420"/>
    </location>
</feature>
<dbReference type="Pfam" id="PF13424">
    <property type="entry name" value="TPR_12"/>
    <property type="match status" value="1"/>
</dbReference>
<dbReference type="PROSITE" id="PS50109">
    <property type="entry name" value="HIS_KIN"/>
    <property type="match status" value="1"/>
</dbReference>
<dbReference type="EMBL" id="JAZDDG010000002">
    <property type="protein sequence ID" value="MEE1975279.1"/>
    <property type="molecule type" value="Genomic_DNA"/>
</dbReference>
<proteinExistence type="predicted"/>
<keyword evidence="8" id="KW-0902">Two-component regulatory system</keyword>
<keyword evidence="4" id="KW-0808">Transferase</keyword>
<keyword evidence="6" id="KW-0418">Kinase</keyword>
<dbReference type="SMART" id="SM00028">
    <property type="entry name" value="TPR"/>
    <property type="match status" value="5"/>
</dbReference>
<keyword evidence="7" id="KW-0067">ATP-binding</keyword>
<evidence type="ECO:0000256" key="10">
    <source>
        <dbReference type="SAM" id="Phobius"/>
    </source>
</evidence>
<keyword evidence="5" id="KW-0547">Nucleotide-binding</keyword>
<evidence type="ECO:0000259" key="11">
    <source>
        <dbReference type="PROSITE" id="PS50109"/>
    </source>
</evidence>
<dbReference type="SUPFAM" id="SSF48452">
    <property type="entry name" value="TPR-like"/>
    <property type="match status" value="1"/>
</dbReference>
<evidence type="ECO:0000256" key="1">
    <source>
        <dbReference type="ARBA" id="ARBA00000085"/>
    </source>
</evidence>
<evidence type="ECO:0000256" key="8">
    <source>
        <dbReference type="ARBA" id="ARBA00023012"/>
    </source>
</evidence>
<dbReference type="InterPro" id="IPR003594">
    <property type="entry name" value="HATPase_dom"/>
</dbReference>
<dbReference type="Gene3D" id="3.30.565.10">
    <property type="entry name" value="Histidine kinase-like ATPase, C-terminal domain"/>
    <property type="match status" value="1"/>
</dbReference>
<organism evidence="12 13">
    <name type="scientific">Maribacter cobaltidurans</name>
    <dbReference type="NCBI Taxonomy" id="1178778"/>
    <lineage>
        <taxon>Bacteria</taxon>
        <taxon>Pseudomonadati</taxon>
        <taxon>Bacteroidota</taxon>
        <taxon>Flavobacteriia</taxon>
        <taxon>Flavobacteriales</taxon>
        <taxon>Flavobacteriaceae</taxon>
        <taxon>Maribacter</taxon>
    </lineage>
</organism>
<keyword evidence="10" id="KW-1133">Transmembrane helix</keyword>
<dbReference type="Gene3D" id="1.20.5.1930">
    <property type="match status" value="1"/>
</dbReference>
<dbReference type="Proteomes" id="UP001356308">
    <property type="component" value="Unassembled WGS sequence"/>
</dbReference>
<evidence type="ECO:0000313" key="12">
    <source>
        <dbReference type="EMBL" id="MEE1975279.1"/>
    </source>
</evidence>
<keyword evidence="10" id="KW-0812">Transmembrane</keyword>
<keyword evidence="13" id="KW-1185">Reference proteome</keyword>
<dbReference type="SUPFAM" id="SSF55874">
    <property type="entry name" value="ATPase domain of HSP90 chaperone/DNA topoisomerase II/histidine kinase"/>
    <property type="match status" value="1"/>
</dbReference>
<dbReference type="Pfam" id="PF07730">
    <property type="entry name" value="HisKA_3"/>
    <property type="match status" value="1"/>
</dbReference>
<feature type="coiled-coil region" evidence="9">
    <location>
        <begin position="372"/>
        <end position="449"/>
    </location>
</feature>
<dbReference type="CDD" id="cd16917">
    <property type="entry name" value="HATPase_UhpB-NarQ-NarX-like"/>
    <property type="match status" value="1"/>
</dbReference>
<evidence type="ECO:0000256" key="7">
    <source>
        <dbReference type="ARBA" id="ARBA00022840"/>
    </source>
</evidence>
<keyword evidence="9" id="KW-0175">Coiled coil</keyword>
<evidence type="ECO:0000256" key="3">
    <source>
        <dbReference type="ARBA" id="ARBA00022553"/>
    </source>
</evidence>
<dbReference type="PANTHER" id="PTHR24421">
    <property type="entry name" value="NITRATE/NITRITE SENSOR PROTEIN NARX-RELATED"/>
    <property type="match status" value="1"/>
</dbReference>
<gene>
    <name evidence="12" type="ORF">V1I91_04325</name>
</gene>
<sequence>MKNNTFNGMTNKYLHLIFFILSITFCNLIYGQNAQVDSLLQLLEQSISETKKEKIHLKLSKVLERTDISKSKEYATLAQSSSNDSIKSEALNQIGRALFYQNNLDSAEVNFQQSIDILKKLGYQNQAASVGISLGAVQLRKGEYKNAVETLLTGAIYFESISDSMNMAKCYSNVSSAFGELGDSKKAIVFGEKALSIFIKKKMIPYQVITLPNLAGEFLKLGDTTMGKTYFMQAEELAKQRNDKFSLARIYNNLGNMYLETNTKKSEEYLLLALKYKNETRNNDGIAILYNNLGYLMLQKNDPEKAISYLKNALPHSSGTNIATTYNNLSDAYIQTKNYQSALKYTQLKNKVSDSISNIENQKAIAEISTKYETEKKEREILNLQNKNLQIDIERRQNRNLLYIAIGLIFIGLISAYGFIKNSRKKRVIAEQQKELEQQKVEKLLKEQELVGIDAMLDGQEKERQRIAQDLHDSLGGKLSALKLFVENMKEKDEVLYEKIKSVLDDSYNDVRNISHQNHVTSMIDHGLIPAVNKVAERLKSTEKLNVEVTNIDLRQKIKTFIEIQLFRIIQELITNTIKHAKAKNVTIQFSEEEDLLNVVYEDDGIGFDINKLSQGIGFSNIKNRIEKINAVITYDSGFDNGTTVIINVPL</sequence>
<dbReference type="InterPro" id="IPR050482">
    <property type="entry name" value="Sensor_HK_TwoCompSys"/>
</dbReference>
<keyword evidence="10" id="KW-0472">Membrane</keyword>
<comment type="catalytic activity">
    <reaction evidence="1">
        <text>ATP + protein L-histidine = ADP + protein N-phospho-L-histidine.</text>
        <dbReference type="EC" id="2.7.13.3"/>
    </reaction>
</comment>
<evidence type="ECO:0000313" key="13">
    <source>
        <dbReference type="Proteomes" id="UP001356308"/>
    </source>
</evidence>
<dbReference type="PANTHER" id="PTHR24421:SF10">
    <property type="entry name" value="NITRATE_NITRITE SENSOR PROTEIN NARQ"/>
    <property type="match status" value="1"/>
</dbReference>
<feature type="transmembrane region" description="Helical" evidence="10">
    <location>
        <begin position="12"/>
        <end position="30"/>
    </location>
</feature>
<evidence type="ECO:0000256" key="6">
    <source>
        <dbReference type="ARBA" id="ARBA00022777"/>
    </source>
</evidence>
<feature type="domain" description="Histidine kinase" evidence="11">
    <location>
        <begin position="466"/>
        <end position="651"/>
    </location>
</feature>
<dbReference type="SUPFAM" id="SSF81901">
    <property type="entry name" value="HCP-like"/>
    <property type="match status" value="1"/>
</dbReference>
<dbReference type="InterPro" id="IPR036890">
    <property type="entry name" value="HATPase_C_sf"/>
</dbReference>